<dbReference type="InterPro" id="IPR027417">
    <property type="entry name" value="P-loop_NTPase"/>
</dbReference>
<dbReference type="Pfam" id="PF04466">
    <property type="entry name" value="Terminase_3"/>
    <property type="match status" value="1"/>
</dbReference>
<keyword evidence="3" id="KW-1185">Reference proteome</keyword>
<dbReference type="PANTHER" id="PTHR39184">
    <property type="match status" value="1"/>
</dbReference>
<dbReference type="EMBL" id="JACJKY010000016">
    <property type="protein sequence ID" value="MBM6921415.1"/>
    <property type="molecule type" value="Genomic_DNA"/>
</dbReference>
<dbReference type="AlphaFoldDB" id="A0A939BEK4"/>
<dbReference type="InterPro" id="IPR035412">
    <property type="entry name" value="Terminase_L_N"/>
</dbReference>
<evidence type="ECO:0000313" key="3">
    <source>
        <dbReference type="Proteomes" id="UP000774750"/>
    </source>
</evidence>
<dbReference type="RefSeq" id="WP_204447347.1">
    <property type="nucleotide sequence ID" value="NZ_JACJKY010000016.1"/>
</dbReference>
<accession>A0A939BEK4</accession>
<protein>
    <submittedName>
        <fullName evidence="2">PBSX family phage terminase large subunit</fullName>
    </submittedName>
</protein>
<name>A0A939BEK4_9FIRM</name>
<dbReference type="Gene3D" id="3.40.50.300">
    <property type="entry name" value="P-loop containing nucleotide triphosphate hydrolases"/>
    <property type="match status" value="1"/>
</dbReference>
<evidence type="ECO:0000313" key="2">
    <source>
        <dbReference type="EMBL" id="MBM6921415.1"/>
    </source>
</evidence>
<dbReference type="SUPFAM" id="SSF52540">
    <property type="entry name" value="P-loop containing nucleoside triphosphate hydrolases"/>
    <property type="match status" value="1"/>
</dbReference>
<feature type="domain" description="Phage terminase large subunit N-terminal" evidence="1">
    <location>
        <begin position="30"/>
        <end position="228"/>
    </location>
</feature>
<dbReference type="NCBIfam" id="TIGR01547">
    <property type="entry name" value="phage_term_2"/>
    <property type="match status" value="1"/>
</dbReference>
<dbReference type="PANTHER" id="PTHR39184:SF1">
    <property type="entry name" value="PBSX PHAGE TERMINASE LARGE SUBUNIT"/>
    <property type="match status" value="1"/>
</dbReference>
<organism evidence="2 3">
    <name type="scientific">Merdimmobilis hominis</name>
    <dbReference type="NCBI Taxonomy" id="2897707"/>
    <lineage>
        <taxon>Bacteria</taxon>
        <taxon>Bacillati</taxon>
        <taxon>Bacillota</taxon>
        <taxon>Clostridia</taxon>
        <taxon>Eubacteriales</taxon>
        <taxon>Oscillospiraceae</taxon>
        <taxon>Merdimmobilis</taxon>
    </lineage>
</organism>
<sequence length="465" mass="53213">MAKHHSKTFDIHIQKEAFNDVYLPLLHCQKRYIVLCGGAGSGKSVFTVQRYLYRLLTEPGRNLLVVRAVQATHRNSTFALFHQMIGKWNLTPLFEIAEGLERIRCKNGNEIIFKGLDNSEKLKSVTFSSGELTDIWVEEASEIEEHDFNQLAIRLRGGTVSKQIVLSFNPVSVHHWLKRRFFDHPPKDAVTLRTTYKDNRFLSPEDGAVLESFRETDPYYYQVYCLGEWGVLGKSVFDAQAVNRRLNEIRSLPVRCGSFVCCEQDGTLHEIQFIDEPDGAIRIYSPPKPGVQYVIGGDTAGDGSDAFVGQVIESRTGRQVATLHRSFDEDVYAKQMFCLGTYYNNALIACEVNFSTYPVRELQRLRYPRQYYREIYDSITRDMEYRYGFLTNRITRPVILAELIRIVREQPELFCDERTLNEMLTFVRSKDGRAEAASGAHDDCVMALAIAFAARHQAAGPIEEE</sequence>
<dbReference type="Gene3D" id="3.30.420.240">
    <property type="match status" value="1"/>
</dbReference>
<reference evidence="2" key="2">
    <citation type="journal article" date="2021" name="Sci. Rep.">
        <title>The distribution of antibiotic resistance genes in chicken gut microbiota commensals.</title>
        <authorList>
            <person name="Juricova H."/>
            <person name="Matiasovicova J."/>
            <person name="Kubasova T."/>
            <person name="Cejkova D."/>
            <person name="Rychlik I."/>
        </authorList>
    </citation>
    <scope>NUCLEOTIDE SEQUENCE</scope>
    <source>
        <strain evidence="2">An559</strain>
    </source>
</reference>
<comment type="caution">
    <text evidence="2">The sequence shown here is derived from an EMBL/GenBank/DDBJ whole genome shotgun (WGS) entry which is preliminary data.</text>
</comment>
<proteinExistence type="predicted"/>
<gene>
    <name evidence="2" type="ORF">H6A12_09630</name>
</gene>
<dbReference type="InterPro" id="IPR006437">
    <property type="entry name" value="Phage_terminase_lsu"/>
</dbReference>
<evidence type="ECO:0000259" key="1">
    <source>
        <dbReference type="Pfam" id="PF04466"/>
    </source>
</evidence>
<dbReference type="InterPro" id="IPR052380">
    <property type="entry name" value="Viral_DNA_packaging_terminase"/>
</dbReference>
<reference evidence="2" key="1">
    <citation type="submission" date="2020-08" db="EMBL/GenBank/DDBJ databases">
        <authorList>
            <person name="Cejkova D."/>
            <person name="Kubasova T."/>
            <person name="Jahodarova E."/>
            <person name="Rychlik I."/>
        </authorList>
    </citation>
    <scope>NUCLEOTIDE SEQUENCE</scope>
    <source>
        <strain evidence="2">An559</strain>
    </source>
</reference>
<dbReference type="Proteomes" id="UP000774750">
    <property type="component" value="Unassembled WGS sequence"/>
</dbReference>